<protein>
    <submittedName>
        <fullName evidence="3">PPE family protein</fullName>
    </submittedName>
</protein>
<dbReference type="PANTHER" id="PTHR46766:SF1">
    <property type="entry name" value="GLUTAMINE-RICH PROTEIN 2"/>
    <property type="match status" value="1"/>
</dbReference>
<dbReference type="Gene3D" id="1.20.1260.20">
    <property type="entry name" value="PPE superfamily"/>
    <property type="match status" value="1"/>
</dbReference>
<evidence type="ECO:0000313" key="3">
    <source>
        <dbReference type="EMBL" id="OOK64094.1"/>
    </source>
</evidence>
<feature type="domain" description="PPE" evidence="2">
    <location>
        <begin position="12"/>
        <end position="173"/>
    </location>
</feature>
<sequence length="343" mass="36206">MAGGIRPGLLSDFTALPPEINSGRMYSGPGSGPLMAAAAAWGRLADDLETAATAYSSLILELTGLPWRGPAADAMVASVLPFVSWLSTTAALAEQAAIQASAAAAAFELAFALTVPPPVIVANRALLMTLVATNWFGQNTPAIATAEAHYAEMWVQDATAMHEYAAAAAVASVLTPFTPPPKVTNPYPASIPWDTVLEYWTTILDALAISEGFIYDAGGLTLNGLQFAAAMLWSNAQVPAAAAAAGPARRAPPRGGACRKWAPGRWRSVPVWPSRSDRCRCHRGGTRCPRPQAPRWRRYRLVASAPPSGPVNCRACCRAYHRHGRERPRPAATSAAGMDHESG</sequence>
<dbReference type="PANTHER" id="PTHR46766">
    <property type="entry name" value="GLUTAMINE-RICH PROTEIN 2"/>
    <property type="match status" value="1"/>
</dbReference>
<evidence type="ECO:0000313" key="4">
    <source>
        <dbReference type="Proteomes" id="UP000189229"/>
    </source>
</evidence>
<gene>
    <name evidence="3" type="ORF">BZL30_9256</name>
</gene>
<organism evidence="3 4">
    <name type="scientific">Mycobacterium kansasii</name>
    <dbReference type="NCBI Taxonomy" id="1768"/>
    <lineage>
        <taxon>Bacteria</taxon>
        <taxon>Bacillati</taxon>
        <taxon>Actinomycetota</taxon>
        <taxon>Actinomycetes</taxon>
        <taxon>Mycobacteriales</taxon>
        <taxon>Mycobacteriaceae</taxon>
        <taxon>Mycobacterium</taxon>
    </lineage>
</organism>
<accession>A0A1V3WAS1</accession>
<dbReference type="SUPFAM" id="SSF140459">
    <property type="entry name" value="PE/PPE dimer-like"/>
    <property type="match status" value="1"/>
</dbReference>
<dbReference type="FunFam" id="1.20.1260.20:FF:000001">
    <property type="entry name" value="PPE family protein PPE41"/>
    <property type="match status" value="1"/>
</dbReference>
<comment type="caution">
    <text evidence="3">The sequence shown here is derived from an EMBL/GenBank/DDBJ whole genome shotgun (WGS) entry which is preliminary data.</text>
</comment>
<comment type="similarity">
    <text evidence="1">Belongs to the mycobacterial PPE family.</text>
</comment>
<dbReference type="InterPro" id="IPR038332">
    <property type="entry name" value="PPE_sf"/>
</dbReference>
<dbReference type="GO" id="GO:0052572">
    <property type="term" value="P:response to host immune response"/>
    <property type="evidence" value="ECO:0007669"/>
    <property type="project" value="TreeGrafter"/>
</dbReference>
<dbReference type="Pfam" id="PF00823">
    <property type="entry name" value="PPE"/>
    <property type="match status" value="1"/>
</dbReference>
<name>A0A1V3WAS1_MYCKA</name>
<reference evidence="3 4" key="1">
    <citation type="submission" date="2017-02" db="EMBL/GenBank/DDBJ databases">
        <title>Complete genome sequences of Mycobacterium kansasii strains isolated from rhesus macaques.</title>
        <authorList>
            <person name="Panda A."/>
            <person name="Nagaraj S."/>
            <person name="Zhao X."/>
            <person name="Tettelin H."/>
            <person name="Detolla L.J."/>
        </authorList>
    </citation>
    <scope>NUCLEOTIDE SEQUENCE [LARGE SCALE GENOMIC DNA]</scope>
    <source>
        <strain evidence="3 4">11-3813</strain>
    </source>
</reference>
<dbReference type="AlphaFoldDB" id="A0A1V3WAS1"/>
<proteinExistence type="inferred from homology"/>
<dbReference type="EMBL" id="MVBM01000013">
    <property type="protein sequence ID" value="OOK64094.1"/>
    <property type="molecule type" value="Genomic_DNA"/>
</dbReference>
<dbReference type="Proteomes" id="UP000189229">
    <property type="component" value="Unassembled WGS sequence"/>
</dbReference>
<dbReference type="InterPro" id="IPR000030">
    <property type="entry name" value="PPE_dom"/>
</dbReference>
<evidence type="ECO:0000256" key="1">
    <source>
        <dbReference type="ARBA" id="ARBA00010652"/>
    </source>
</evidence>
<evidence type="ECO:0000259" key="2">
    <source>
        <dbReference type="Pfam" id="PF00823"/>
    </source>
</evidence>